<dbReference type="RefSeq" id="WP_181584062.1">
    <property type="nucleotide sequence ID" value="NZ_CP059399.1"/>
</dbReference>
<gene>
    <name evidence="1" type="ORF">H0264_12210</name>
</gene>
<dbReference type="EMBL" id="CP059399">
    <property type="protein sequence ID" value="QLY32898.1"/>
    <property type="molecule type" value="Genomic_DNA"/>
</dbReference>
<dbReference type="AlphaFoldDB" id="A0A7D6ZG47"/>
<protein>
    <submittedName>
        <fullName evidence="1">DUF4287 domain-containing protein</fullName>
    </submittedName>
</protein>
<reference evidence="1 2" key="1">
    <citation type="submission" date="2020-07" db="EMBL/GenBank/DDBJ databases">
        <authorList>
            <person name="Zhuang K."/>
            <person name="Ran Y."/>
        </authorList>
    </citation>
    <scope>NUCLEOTIDE SEQUENCE [LARGE SCALE GENOMIC DNA]</scope>
    <source>
        <strain evidence="1 2">WCH-YHL-001</strain>
    </source>
</reference>
<keyword evidence="2" id="KW-1185">Reference proteome</keyword>
<evidence type="ECO:0000313" key="2">
    <source>
        <dbReference type="Proteomes" id="UP000515512"/>
    </source>
</evidence>
<dbReference type="KEGG" id="nhu:H0264_12210"/>
<accession>A0A7D6ZG47</accession>
<dbReference type="Proteomes" id="UP000515512">
    <property type="component" value="Chromosome"/>
</dbReference>
<name>A0A7D6ZG47_9NOCA</name>
<sequence>MATTKPHGPASYFPTIEAKYGRTVDEWFAYLTETGLTSHKDLLNHLKSEHAMGHGHATALVQFHLNPGKWER</sequence>
<dbReference type="InterPro" id="IPR025629">
    <property type="entry name" value="DUF4287"/>
</dbReference>
<organism evidence="1 2">
    <name type="scientific">Nocardia huaxiensis</name>
    <dbReference type="NCBI Taxonomy" id="2755382"/>
    <lineage>
        <taxon>Bacteria</taxon>
        <taxon>Bacillati</taxon>
        <taxon>Actinomycetota</taxon>
        <taxon>Actinomycetes</taxon>
        <taxon>Mycobacteriales</taxon>
        <taxon>Nocardiaceae</taxon>
        <taxon>Nocardia</taxon>
    </lineage>
</organism>
<evidence type="ECO:0000313" key="1">
    <source>
        <dbReference type="EMBL" id="QLY32898.1"/>
    </source>
</evidence>
<proteinExistence type="predicted"/>
<dbReference type="Pfam" id="PF14117">
    <property type="entry name" value="DUF4287"/>
    <property type="match status" value="1"/>
</dbReference>